<accession>A0A2M7G2Z8</accession>
<evidence type="ECO:0000256" key="1">
    <source>
        <dbReference type="SAM" id="MobiDB-lite"/>
    </source>
</evidence>
<proteinExistence type="predicted"/>
<evidence type="ECO:0008006" key="5">
    <source>
        <dbReference type="Google" id="ProtNLM"/>
    </source>
</evidence>
<protein>
    <recommendedName>
        <fullName evidence="5">SbsA Ig-like domain-containing protein</fullName>
    </recommendedName>
</protein>
<dbReference type="EMBL" id="PFFQ01000039">
    <property type="protein sequence ID" value="PIW16179.1"/>
    <property type="molecule type" value="Genomic_DNA"/>
</dbReference>
<dbReference type="Proteomes" id="UP000231019">
    <property type="component" value="Unassembled WGS sequence"/>
</dbReference>
<feature type="signal peptide" evidence="2">
    <location>
        <begin position="1"/>
        <end position="23"/>
    </location>
</feature>
<feature type="compositionally biased region" description="Pro residues" evidence="1">
    <location>
        <begin position="25"/>
        <end position="37"/>
    </location>
</feature>
<evidence type="ECO:0000256" key="2">
    <source>
        <dbReference type="SAM" id="SignalP"/>
    </source>
</evidence>
<sequence length="493" mass="52554">MKQRKNLWGLTSLILLTACQTTQIPTPPLSTPAPSPSATPTAEPTAIPTATPVPTPLPTVIPVATPTPVPDMTPTPVPTAIPTATPVPTPTPEITSMLRVLVFDDLGSRLNNAIVKVKSNDPTLVFESTATLENGYHVIKDIPTQKTMEVSVTAPGYTTRKRLASLSALETKLDMEFKGDQYAISNKPEVVMTKPAYSESFNANGVIELTFSENMNKESVQRSFALQSNSPDSDVKMSVGTPIAKPISVRGTPTDSVYDIRHFNFEWDTDRVIRLTPKYGLPIASDRRFRVILSYNDGSGNADTGGIKDVDGNKARQANISTSTVIKDVPGGTTTEIVDIEDGPFLVGTQYKAFLPFSVTDNLEATRVTGVGSEISPRDNFFLNFSKDLYFDLTTTKTVVGGANNQTGSAPAGNAFVTAAVAAKNYSLNCNGTPVTLPASAVAVFTGVNRVMVSVDAADNLFNTGDKCTVSFSGLLDIAGKFMSEPSISFVAP</sequence>
<dbReference type="PROSITE" id="PS51257">
    <property type="entry name" value="PROKAR_LIPOPROTEIN"/>
    <property type="match status" value="1"/>
</dbReference>
<keyword evidence="2" id="KW-0732">Signal</keyword>
<comment type="caution">
    <text evidence="3">The sequence shown here is derived from an EMBL/GenBank/DDBJ whole genome shotgun (WGS) entry which is preliminary data.</text>
</comment>
<feature type="compositionally biased region" description="Low complexity" evidence="1">
    <location>
        <begin position="38"/>
        <end position="50"/>
    </location>
</feature>
<gene>
    <name evidence="3" type="ORF">COW36_13680</name>
</gene>
<name>A0A2M7G2Z8_9BACT</name>
<dbReference type="AlphaFoldDB" id="A0A2M7G2Z8"/>
<evidence type="ECO:0000313" key="4">
    <source>
        <dbReference type="Proteomes" id="UP000231019"/>
    </source>
</evidence>
<feature type="chain" id="PRO_5014908729" description="SbsA Ig-like domain-containing protein" evidence="2">
    <location>
        <begin position="24"/>
        <end position="493"/>
    </location>
</feature>
<feature type="region of interest" description="Disordered" evidence="1">
    <location>
        <begin position="25"/>
        <end position="54"/>
    </location>
</feature>
<evidence type="ECO:0000313" key="3">
    <source>
        <dbReference type="EMBL" id="PIW16179.1"/>
    </source>
</evidence>
<reference evidence="3 4" key="1">
    <citation type="submission" date="2017-09" db="EMBL/GenBank/DDBJ databases">
        <title>Depth-based differentiation of microbial function through sediment-hosted aquifers and enrichment of novel symbionts in the deep terrestrial subsurface.</title>
        <authorList>
            <person name="Probst A.J."/>
            <person name="Ladd B."/>
            <person name="Jarett J.K."/>
            <person name="Geller-Mcgrath D.E."/>
            <person name="Sieber C.M."/>
            <person name="Emerson J.B."/>
            <person name="Anantharaman K."/>
            <person name="Thomas B.C."/>
            <person name="Malmstrom R."/>
            <person name="Stieglmeier M."/>
            <person name="Klingl A."/>
            <person name="Woyke T."/>
            <person name="Ryan C.M."/>
            <person name="Banfield J.F."/>
        </authorList>
    </citation>
    <scope>NUCLEOTIDE SEQUENCE [LARGE SCALE GENOMIC DNA]</scope>
    <source>
        <strain evidence="3">CG17_big_fil_post_rev_8_21_14_2_50_48_46</strain>
    </source>
</reference>
<organism evidence="3 4">
    <name type="scientific">bacterium (Candidatus Blackallbacteria) CG17_big_fil_post_rev_8_21_14_2_50_48_46</name>
    <dbReference type="NCBI Taxonomy" id="2014261"/>
    <lineage>
        <taxon>Bacteria</taxon>
        <taxon>Candidatus Blackallbacteria</taxon>
    </lineage>
</organism>